<keyword evidence="9" id="KW-1185">Reference proteome</keyword>
<dbReference type="InterPro" id="IPR002033">
    <property type="entry name" value="TatC"/>
</dbReference>
<evidence type="ECO:0000256" key="4">
    <source>
        <dbReference type="ARBA" id="ARBA00022989"/>
    </source>
</evidence>
<keyword evidence="7" id="KW-1003">Cell membrane</keyword>
<feature type="transmembrane region" description="Helical" evidence="7">
    <location>
        <begin position="171"/>
        <end position="191"/>
    </location>
</feature>
<reference evidence="8" key="1">
    <citation type="submission" date="2022-01" db="EMBL/GenBank/DDBJ databases">
        <authorList>
            <person name="Jo J.-H."/>
            <person name="Im W.-T."/>
        </authorList>
    </citation>
    <scope>NUCLEOTIDE SEQUENCE</scope>
    <source>
        <strain evidence="8">I2-34</strain>
    </source>
</reference>
<keyword evidence="3 7" id="KW-0653">Protein transport</keyword>
<feature type="transmembrane region" description="Helical" evidence="7">
    <location>
        <begin position="28"/>
        <end position="46"/>
    </location>
</feature>
<feature type="transmembrane region" description="Helical" evidence="7">
    <location>
        <begin position="203"/>
        <end position="220"/>
    </location>
</feature>
<evidence type="ECO:0000256" key="3">
    <source>
        <dbReference type="ARBA" id="ARBA00022927"/>
    </source>
</evidence>
<keyword evidence="6 7" id="KW-0472">Membrane</keyword>
<name>A0ABS9L647_9MICC</name>
<evidence type="ECO:0000313" key="9">
    <source>
        <dbReference type="Proteomes" id="UP001165368"/>
    </source>
</evidence>
<proteinExistence type="inferred from homology"/>
<dbReference type="PANTHER" id="PTHR30371:SF0">
    <property type="entry name" value="SEC-INDEPENDENT PROTEIN TRANSLOCASE PROTEIN TATC, CHLOROPLASTIC-RELATED"/>
    <property type="match status" value="1"/>
</dbReference>
<comment type="caution">
    <text evidence="8">The sequence shown here is derived from an EMBL/GenBank/DDBJ whole genome shotgun (WGS) entry which is preliminary data.</text>
</comment>
<comment type="similarity">
    <text evidence="7">Belongs to the TatC family.</text>
</comment>
<dbReference type="EMBL" id="JAKLTQ010000005">
    <property type="protein sequence ID" value="MCG2622150.1"/>
    <property type="molecule type" value="Genomic_DNA"/>
</dbReference>
<evidence type="ECO:0000256" key="2">
    <source>
        <dbReference type="ARBA" id="ARBA00022692"/>
    </source>
</evidence>
<dbReference type="Pfam" id="PF00902">
    <property type="entry name" value="TatC"/>
    <property type="match status" value="1"/>
</dbReference>
<feature type="transmembrane region" description="Helical" evidence="7">
    <location>
        <begin position="83"/>
        <end position="106"/>
    </location>
</feature>
<dbReference type="PANTHER" id="PTHR30371">
    <property type="entry name" value="SEC-INDEPENDENT PROTEIN TRANSLOCASE PROTEIN TATC"/>
    <property type="match status" value="1"/>
</dbReference>
<dbReference type="RefSeq" id="WP_237820169.1">
    <property type="nucleotide sequence ID" value="NZ_JAKLTQ010000005.1"/>
</dbReference>
<evidence type="ECO:0000256" key="1">
    <source>
        <dbReference type="ARBA" id="ARBA00004141"/>
    </source>
</evidence>
<organism evidence="8 9">
    <name type="scientific">Arthrobacter hankyongi</name>
    <dbReference type="NCBI Taxonomy" id="2904801"/>
    <lineage>
        <taxon>Bacteria</taxon>
        <taxon>Bacillati</taxon>
        <taxon>Actinomycetota</taxon>
        <taxon>Actinomycetes</taxon>
        <taxon>Micrococcales</taxon>
        <taxon>Micrococcaceae</taxon>
        <taxon>Arthrobacter</taxon>
    </lineage>
</organism>
<comment type="subcellular location">
    <subcellularLocation>
        <location evidence="7">Cell membrane</location>
        <topology evidence="7">Multi-pass membrane protein</topology>
    </subcellularLocation>
    <subcellularLocation>
        <location evidence="1">Membrane</location>
        <topology evidence="1">Multi-pass membrane protein</topology>
    </subcellularLocation>
</comment>
<keyword evidence="7" id="KW-0813">Transport</keyword>
<feature type="transmembrane region" description="Helical" evidence="7">
    <location>
        <begin position="226"/>
        <end position="246"/>
    </location>
</feature>
<evidence type="ECO:0000256" key="7">
    <source>
        <dbReference type="HAMAP-Rule" id="MF_00902"/>
    </source>
</evidence>
<gene>
    <name evidence="7 8" type="primary">tatC</name>
    <name evidence="8" type="ORF">LVY72_09490</name>
</gene>
<evidence type="ECO:0000256" key="6">
    <source>
        <dbReference type="ARBA" id="ARBA00023136"/>
    </source>
</evidence>
<dbReference type="PRINTS" id="PR01840">
    <property type="entry name" value="TATCFAMILY"/>
</dbReference>
<protein>
    <recommendedName>
        <fullName evidence="7">Sec-independent protein translocase protein TatC</fullName>
    </recommendedName>
</protein>
<comment type="subunit">
    <text evidence="7">The Tat system comprises two distinct complexes: a TatABC complex, containing multiple copies of TatA, TatB and TatC subunits, and a separate TatA complex, containing only TatA subunits. Substrates initially bind to the TatABC complex, which probably triggers association of the separate TatA complex to form the active translocon.</text>
</comment>
<accession>A0ABS9L647</accession>
<dbReference type="NCBIfam" id="TIGR00945">
    <property type="entry name" value="tatC"/>
    <property type="match status" value="1"/>
</dbReference>
<keyword evidence="4 7" id="KW-1133">Transmembrane helix</keyword>
<keyword evidence="5 7" id="KW-0811">Translocation</keyword>
<comment type="function">
    <text evidence="7">Part of the twin-arginine translocation (Tat) system that transports large folded proteins containing a characteristic twin-arginine motif in their signal peptide across membranes. Together with TatB, TatC is part of a receptor directly interacting with Tat signal peptides.</text>
</comment>
<dbReference type="Proteomes" id="UP001165368">
    <property type="component" value="Unassembled WGS sequence"/>
</dbReference>
<feature type="transmembrane region" description="Helical" evidence="7">
    <location>
        <begin position="118"/>
        <end position="140"/>
    </location>
</feature>
<evidence type="ECO:0000256" key="5">
    <source>
        <dbReference type="ARBA" id="ARBA00023010"/>
    </source>
</evidence>
<sequence length="281" mass="30734">MARKTGRKANPEGRMPLKEHIRELRNRLIVCAVAVLAGAVGGWFLYDPVMAAVQQPMFEISAQQGRQAEINFGSVGSPFDLKIQISIFLGILISSPIWIYQVWAFITPGLKTKERRYTLGFMLAAVPLFLLGIYFGWLVLPEIVKVLTMFTPAGGSNIILATDYLTFVMRMLLSLGVAFLTPVVLVGINFAGLLSGRRIVKSWRIIVFVVCVVAAMAAPGPDAMSMFLLAGPLLFLFFVAVGVCLVNDKRRERRQAAREADIAKTAGRATPLEELGGSAES</sequence>
<evidence type="ECO:0000313" key="8">
    <source>
        <dbReference type="EMBL" id="MCG2622150.1"/>
    </source>
</evidence>
<keyword evidence="2 7" id="KW-0812">Transmembrane</keyword>
<dbReference type="HAMAP" id="MF_00902">
    <property type="entry name" value="TatC"/>
    <property type="match status" value="1"/>
</dbReference>